<evidence type="ECO:0000313" key="3">
    <source>
        <dbReference type="EMBL" id="TCT05065.1"/>
    </source>
</evidence>
<dbReference type="SUPFAM" id="SSF53955">
    <property type="entry name" value="Lysozyme-like"/>
    <property type="match status" value="1"/>
</dbReference>
<dbReference type="Pfam" id="PF13406">
    <property type="entry name" value="SLT_2"/>
    <property type="match status" value="1"/>
</dbReference>
<protein>
    <submittedName>
        <fullName evidence="3">Lytic murein transglycosylase</fullName>
    </submittedName>
</protein>
<proteinExistence type="predicted"/>
<dbReference type="GO" id="GO:0008933">
    <property type="term" value="F:peptidoglycan lytic transglycosylase activity"/>
    <property type="evidence" value="ECO:0007669"/>
    <property type="project" value="TreeGrafter"/>
</dbReference>
<gene>
    <name evidence="3" type="ORF">EDC64_10596</name>
</gene>
<sequence length="397" mass="43661">MISGLALNGPARAADTGFERFMAALWPEAQAAGVSRATFDRETRNLTPDYKLPDLVLPGRPATGAAAQAEFVQVPADYVKEATIARLAAEGRRLMQAHRAALARIEAAFGVPATMVLALWGRETDYGRYTPRYDTLRVVATQAYVGRRKELFRTEFILALKILDDGVVTRKAFRSSWAGATGLTQFLPSDYYRHGVDFDGDGRVDIWRSVPDALASAAKQLADKGWQPGTRWAYEVRVPENADCTLGVPEVQRPISDWRRAGFVPVQTPPATDQAQPASLLQPEGIYGPSFLATRNYFVIKTYNISDLYVLFVGHLSDRMADPAPFATPWSASTQLRTQAVEAMQRHLAQMGLYTDRIDGKAGMLTRAALGAYQKSAGLKVDCWPSEAVLKSMRAGR</sequence>
<reference evidence="3 4" key="1">
    <citation type="submission" date="2019-03" db="EMBL/GenBank/DDBJ databases">
        <title>Genomic Encyclopedia of Type Strains, Phase IV (KMG-IV): sequencing the most valuable type-strain genomes for metagenomic binning, comparative biology and taxonomic classification.</title>
        <authorList>
            <person name="Goeker M."/>
        </authorList>
    </citation>
    <scope>NUCLEOTIDE SEQUENCE [LARGE SCALE GENOMIC DNA]</scope>
    <source>
        <strain evidence="3 4">DSM 9035</strain>
    </source>
</reference>
<evidence type="ECO:0000313" key="4">
    <source>
        <dbReference type="Proteomes" id="UP000294664"/>
    </source>
</evidence>
<dbReference type="InterPro" id="IPR002477">
    <property type="entry name" value="Peptidoglycan-bd-like"/>
</dbReference>
<organism evidence="3 4">
    <name type="scientific">Aquabacter spiritensis</name>
    <dbReference type="NCBI Taxonomy" id="933073"/>
    <lineage>
        <taxon>Bacteria</taxon>
        <taxon>Pseudomonadati</taxon>
        <taxon>Pseudomonadota</taxon>
        <taxon>Alphaproteobacteria</taxon>
        <taxon>Hyphomicrobiales</taxon>
        <taxon>Xanthobacteraceae</taxon>
        <taxon>Aquabacter</taxon>
    </lineage>
</organism>
<keyword evidence="4" id="KW-1185">Reference proteome</keyword>
<dbReference type="EMBL" id="SMAI01000005">
    <property type="protein sequence ID" value="TCT05065.1"/>
    <property type="molecule type" value="Genomic_DNA"/>
</dbReference>
<dbReference type="InterPro" id="IPR031304">
    <property type="entry name" value="SLT_2"/>
</dbReference>
<dbReference type="InterPro" id="IPR043426">
    <property type="entry name" value="MltB-like"/>
</dbReference>
<comment type="caution">
    <text evidence="3">The sequence shown here is derived from an EMBL/GenBank/DDBJ whole genome shotgun (WGS) entry which is preliminary data.</text>
</comment>
<dbReference type="GO" id="GO:0009253">
    <property type="term" value="P:peptidoglycan catabolic process"/>
    <property type="evidence" value="ECO:0007669"/>
    <property type="project" value="TreeGrafter"/>
</dbReference>
<dbReference type="Gene3D" id="1.10.530.10">
    <property type="match status" value="1"/>
</dbReference>
<dbReference type="InterPro" id="IPR036366">
    <property type="entry name" value="PGBDSf"/>
</dbReference>
<dbReference type="InterPro" id="IPR011970">
    <property type="entry name" value="MltB_2"/>
</dbReference>
<dbReference type="Pfam" id="PF01471">
    <property type="entry name" value="PG_binding_1"/>
    <property type="match status" value="1"/>
</dbReference>
<accession>A0A4R3M1T0</accession>
<feature type="domain" description="Transglycosylase SLT" evidence="2">
    <location>
        <begin position="18"/>
        <end position="318"/>
    </location>
</feature>
<name>A0A4R3M1T0_9HYPH</name>
<dbReference type="Proteomes" id="UP000294664">
    <property type="component" value="Unassembled WGS sequence"/>
</dbReference>
<dbReference type="NCBIfam" id="TIGR02283">
    <property type="entry name" value="MltB_2"/>
    <property type="match status" value="1"/>
</dbReference>
<dbReference type="InterPro" id="IPR036365">
    <property type="entry name" value="PGBD-like_sf"/>
</dbReference>
<evidence type="ECO:0000259" key="2">
    <source>
        <dbReference type="Pfam" id="PF13406"/>
    </source>
</evidence>
<dbReference type="PANTHER" id="PTHR30163:SF8">
    <property type="entry name" value="LYTIC MUREIN TRANSGLYCOSYLASE"/>
    <property type="match status" value="1"/>
</dbReference>
<feature type="domain" description="Peptidoglycan binding-like" evidence="1">
    <location>
        <begin position="339"/>
        <end position="391"/>
    </location>
</feature>
<dbReference type="RefSeq" id="WP_132031334.1">
    <property type="nucleotide sequence ID" value="NZ_SMAI01000005.1"/>
</dbReference>
<evidence type="ECO:0000259" key="1">
    <source>
        <dbReference type="Pfam" id="PF01471"/>
    </source>
</evidence>
<dbReference type="InterPro" id="IPR023346">
    <property type="entry name" value="Lysozyme-like_dom_sf"/>
</dbReference>
<dbReference type="Gene3D" id="1.10.101.10">
    <property type="entry name" value="PGBD-like superfamily/PGBD"/>
    <property type="match status" value="1"/>
</dbReference>
<dbReference type="SUPFAM" id="SSF47090">
    <property type="entry name" value="PGBD-like"/>
    <property type="match status" value="1"/>
</dbReference>
<dbReference type="PANTHER" id="PTHR30163">
    <property type="entry name" value="MEMBRANE-BOUND LYTIC MUREIN TRANSGLYCOSYLASE B"/>
    <property type="match status" value="1"/>
</dbReference>
<dbReference type="Gene3D" id="1.10.8.350">
    <property type="entry name" value="Bacterial muramidase"/>
    <property type="match status" value="1"/>
</dbReference>
<dbReference type="AlphaFoldDB" id="A0A4R3M1T0"/>
<dbReference type="OrthoDB" id="9808544at2"/>